<organism evidence="5 6">
    <name type="scientific">Candidatus Onthomorpha intestinigallinarum</name>
    <dbReference type="NCBI Taxonomy" id="2840880"/>
    <lineage>
        <taxon>Bacteria</taxon>
        <taxon>Pseudomonadati</taxon>
        <taxon>Bacteroidota</taxon>
        <taxon>Bacteroidia</taxon>
        <taxon>Bacteroidales</taxon>
        <taxon>Candidatus Onthomorpha</taxon>
    </lineage>
</organism>
<dbReference type="InterPro" id="IPR017896">
    <property type="entry name" value="4Fe4S_Fe-S-bd"/>
</dbReference>
<accession>A0A9D1UHD8</accession>
<gene>
    <name evidence="5" type="ORF">IAC47_06460</name>
</gene>
<evidence type="ECO:0000313" key="5">
    <source>
        <dbReference type="EMBL" id="HIW87897.1"/>
    </source>
</evidence>
<dbReference type="AlphaFoldDB" id="A0A9D1UHD8"/>
<dbReference type="PANTHER" id="PTHR43193">
    <property type="match status" value="1"/>
</dbReference>
<comment type="caution">
    <text evidence="5">The sequence shown here is derived from an EMBL/GenBank/DDBJ whole genome shotgun (WGS) entry which is preliminary data.</text>
</comment>
<dbReference type="InterPro" id="IPR052977">
    <property type="entry name" value="Polyferredoxin-like_ET"/>
</dbReference>
<keyword evidence="1" id="KW-0479">Metal-binding</keyword>
<evidence type="ECO:0000256" key="1">
    <source>
        <dbReference type="ARBA" id="ARBA00022723"/>
    </source>
</evidence>
<reference evidence="5" key="2">
    <citation type="submission" date="2021-04" db="EMBL/GenBank/DDBJ databases">
        <authorList>
            <person name="Gilroy R."/>
        </authorList>
    </citation>
    <scope>NUCLEOTIDE SEQUENCE</scope>
    <source>
        <strain evidence="5">Gambia16-930</strain>
    </source>
</reference>
<dbReference type="PROSITE" id="PS51379">
    <property type="entry name" value="4FE4S_FER_2"/>
    <property type="match status" value="2"/>
</dbReference>
<dbReference type="Gene3D" id="3.30.70.20">
    <property type="match status" value="1"/>
</dbReference>
<proteinExistence type="predicted"/>
<dbReference type="Proteomes" id="UP000824267">
    <property type="component" value="Unassembled WGS sequence"/>
</dbReference>
<keyword evidence="3" id="KW-0411">Iron-sulfur</keyword>
<dbReference type="Pfam" id="PF04432">
    <property type="entry name" value="FrhB_FdhB_C"/>
    <property type="match status" value="1"/>
</dbReference>
<protein>
    <submittedName>
        <fullName evidence="5">Coenzyme F420 hydrogenase/dehydrogenase, beta subunit C-terminal domain</fullName>
    </submittedName>
</protein>
<evidence type="ECO:0000256" key="2">
    <source>
        <dbReference type="ARBA" id="ARBA00023004"/>
    </source>
</evidence>
<dbReference type="InterPro" id="IPR017900">
    <property type="entry name" value="4Fe4S_Fe_S_CS"/>
</dbReference>
<dbReference type="GO" id="GO:0046872">
    <property type="term" value="F:metal ion binding"/>
    <property type="evidence" value="ECO:0007669"/>
    <property type="project" value="UniProtKB-KW"/>
</dbReference>
<dbReference type="GO" id="GO:0051536">
    <property type="term" value="F:iron-sulfur cluster binding"/>
    <property type="evidence" value="ECO:0007669"/>
    <property type="project" value="UniProtKB-KW"/>
</dbReference>
<name>A0A9D1UHD8_9BACT</name>
<dbReference type="PANTHER" id="PTHR43193:SF2">
    <property type="entry name" value="POLYFERREDOXIN PROTEIN FWDF"/>
    <property type="match status" value="1"/>
</dbReference>
<dbReference type="PROSITE" id="PS00198">
    <property type="entry name" value="4FE4S_FER_1"/>
    <property type="match status" value="2"/>
</dbReference>
<reference evidence="5" key="1">
    <citation type="journal article" date="2021" name="PeerJ">
        <title>Extensive microbial diversity within the chicken gut microbiome revealed by metagenomics and culture.</title>
        <authorList>
            <person name="Gilroy R."/>
            <person name="Ravi A."/>
            <person name="Getino M."/>
            <person name="Pursley I."/>
            <person name="Horton D.L."/>
            <person name="Alikhan N.F."/>
            <person name="Baker D."/>
            <person name="Gharbi K."/>
            <person name="Hall N."/>
            <person name="Watson M."/>
            <person name="Adriaenssens E.M."/>
            <person name="Foster-Nyarko E."/>
            <person name="Jarju S."/>
            <person name="Secka A."/>
            <person name="Antonio M."/>
            <person name="Oren A."/>
            <person name="Chaudhuri R.R."/>
            <person name="La Ragione R."/>
            <person name="Hildebrand F."/>
            <person name="Pallen M.J."/>
        </authorList>
    </citation>
    <scope>NUCLEOTIDE SEQUENCE</scope>
    <source>
        <strain evidence="5">Gambia16-930</strain>
    </source>
</reference>
<feature type="domain" description="4Fe-4S ferredoxin-type" evidence="4">
    <location>
        <begin position="37"/>
        <end position="64"/>
    </location>
</feature>
<feature type="domain" description="4Fe-4S ferredoxin-type" evidence="4">
    <location>
        <begin position="1"/>
        <end position="32"/>
    </location>
</feature>
<sequence>MNVIDSVERKDCCGCSACVQICPEGCFEMKADRHGFCFPELTDRSCLDCGLCQRVCPVLEKDGEFVEPQEVYAVRNLREQVRMKSSSGGVFAFLAGRVLDEGGVVFAARFDSEWRVVHDCTERAEDLPRFMGSKYVQSDIGDCFTRARDYLKNGRRVLFVGTPCQIKALRLFLNKPYDKLTTVDFVCHGVPSPSVWRKYLEGVVKKNGMTLEDIQDITFRNKDVSWRRYSVMIRAQDRTIVREDLYHNTYLRGFLKNLYLRPSCHDCHARNFSSLSDITVCDFWGVENYHAQIDDNKGVSAVFVHNPSLLDVLKDEQMMLLKTDFRKVYAANTSISLSAKKHAKREEYLDNFSDRNFERYTKRFIRKSFSKRVKRVVRRAVSVLRKPKAVRRK</sequence>
<evidence type="ECO:0000256" key="3">
    <source>
        <dbReference type="ARBA" id="ARBA00023014"/>
    </source>
</evidence>
<dbReference type="EMBL" id="DXGG01000202">
    <property type="protein sequence ID" value="HIW87897.1"/>
    <property type="molecule type" value="Genomic_DNA"/>
</dbReference>
<dbReference type="SUPFAM" id="SSF54862">
    <property type="entry name" value="4Fe-4S ferredoxins"/>
    <property type="match status" value="1"/>
</dbReference>
<dbReference type="InterPro" id="IPR007525">
    <property type="entry name" value="FrhB_FdhB_C"/>
</dbReference>
<evidence type="ECO:0000259" key="4">
    <source>
        <dbReference type="PROSITE" id="PS51379"/>
    </source>
</evidence>
<evidence type="ECO:0000313" key="6">
    <source>
        <dbReference type="Proteomes" id="UP000824267"/>
    </source>
</evidence>
<keyword evidence="2" id="KW-0408">Iron</keyword>